<dbReference type="Pfam" id="PF10067">
    <property type="entry name" value="DUF2306"/>
    <property type="match status" value="1"/>
</dbReference>
<comment type="caution">
    <text evidence="2">The sequence shown here is derived from an EMBL/GenBank/DDBJ whole genome shotgun (WGS) entry which is preliminary data.</text>
</comment>
<evidence type="ECO:0008006" key="4">
    <source>
        <dbReference type="Google" id="ProtNLM"/>
    </source>
</evidence>
<dbReference type="Proteomes" id="UP000253370">
    <property type="component" value="Unassembled WGS sequence"/>
</dbReference>
<keyword evidence="3" id="KW-1185">Reference proteome</keyword>
<sequence>MSLDPLLSEGFVVASHAFAAIAALLLGAVQLAAPKGTLPHRALGYAWAVLMLYIAIGSFWISELQLWGRWSPIHILSVLVIVTVPLAVWRAHRHQVRDHKRGMIALYALALVVTGLFTLWPGRVMHAVLFGS</sequence>
<name>A0A365UBE2_9RHOB</name>
<accession>A0A365UBE2</accession>
<keyword evidence="1" id="KW-0812">Transmembrane</keyword>
<keyword evidence="1" id="KW-0472">Membrane</keyword>
<dbReference type="RefSeq" id="WP_113288874.1">
    <property type="nucleotide sequence ID" value="NZ_QNTQ01000006.1"/>
</dbReference>
<feature type="transmembrane region" description="Helical" evidence="1">
    <location>
        <begin position="73"/>
        <end position="92"/>
    </location>
</feature>
<dbReference type="AlphaFoldDB" id="A0A365UBE2"/>
<feature type="transmembrane region" description="Helical" evidence="1">
    <location>
        <begin position="104"/>
        <end position="122"/>
    </location>
</feature>
<gene>
    <name evidence="2" type="ORF">DRV85_07745</name>
</gene>
<evidence type="ECO:0000256" key="1">
    <source>
        <dbReference type="SAM" id="Phobius"/>
    </source>
</evidence>
<evidence type="ECO:0000313" key="3">
    <source>
        <dbReference type="Proteomes" id="UP000253370"/>
    </source>
</evidence>
<reference evidence="2 3" key="1">
    <citation type="submission" date="2018-07" db="EMBL/GenBank/DDBJ databases">
        <title>Rhodosalinus sp. strain E84T genomic sequence and assembly.</title>
        <authorList>
            <person name="Liu Z.-W."/>
            <person name="Lu D.-C."/>
        </authorList>
    </citation>
    <scope>NUCLEOTIDE SEQUENCE [LARGE SCALE GENOMIC DNA]</scope>
    <source>
        <strain evidence="2 3">E84</strain>
    </source>
</reference>
<dbReference type="OrthoDB" id="9815686at2"/>
<keyword evidence="1" id="KW-1133">Transmembrane helix</keyword>
<organism evidence="2 3">
    <name type="scientific">Rhodosalinus halophilus</name>
    <dbReference type="NCBI Taxonomy" id="2259333"/>
    <lineage>
        <taxon>Bacteria</taxon>
        <taxon>Pseudomonadati</taxon>
        <taxon>Pseudomonadota</taxon>
        <taxon>Alphaproteobacteria</taxon>
        <taxon>Rhodobacterales</taxon>
        <taxon>Paracoccaceae</taxon>
        <taxon>Rhodosalinus</taxon>
    </lineage>
</organism>
<protein>
    <recommendedName>
        <fullName evidence="4">DUF2306 domain-containing protein</fullName>
    </recommendedName>
</protein>
<dbReference type="EMBL" id="QNTQ01000006">
    <property type="protein sequence ID" value="RBI85617.1"/>
    <property type="molecule type" value="Genomic_DNA"/>
</dbReference>
<feature type="transmembrane region" description="Helical" evidence="1">
    <location>
        <begin position="12"/>
        <end position="33"/>
    </location>
</feature>
<evidence type="ECO:0000313" key="2">
    <source>
        <dbReference type="EMBL" id="RBI85617.1"/>
    </source>
</evidence>
<proteinExistence type="predicted"/>
<dbReference type="InterPro" id="IPR018750">
    <property type="entry name" value="DUF2306_membrane"/>
</dbReference>
<feature type="transmembrane region" description="Helical" evidence="1">
    <location>
        <begin position="42"/>
        <end position="61"/>
    </location>
</feature>